<gene>
    <name evidence="2" type="ORF">CLIB1423_09S01706</name>
</gene>
<dbReference type="Proteomes" id="UP000837801">
    <property type="component" value="Unassembled WGS sequence"/>
</dbReference>
<keyword evidence="1" id="KW-0472">Membrane</keyword>
<proteinExistence type="predicted"/>
<feature type="transmembrane region" description="Helical" evidence="1">
    <location>
        <begin position="78"/>
        <end position="100"/>
    </location>
</feature>
<evidence type="ECO:0000256" key="1">
    <source>
        <dbReference type="SAM" id="Phobius"/>
    </source>
</evidence>
<comment type="caution">
    <text evidence="2">The sequence shown here is derived from an EMBL/GenBank/DDBJ whole genome shotgun (WGS) entry which is preliminary data.</text>
</comment>
<dbReference type="Pfam" id="PF10306">
    <property type="entry name" value="FLILHELTA"/>
    <property type="match status" value="1"/>
</dbReference>
<reference evidence="2" key="1">
    <citation type="submission" date="2022-03" db="EMBL/GenBank/DDBJ databases">
        <authorList>
            <person name="Legras J.-L."/>
            <person name="Devillers H."/>
            <person name="Grondin C."/>
        </authorList>
    </citation>
    <scope>NUCLEOTIDE SEQUENCE</scope>
    <source>
        <strain evidence="2">CLIB 1423</strain>
    </source>
</reference>
<dbReference type="AlphaFoldDB" id="A0A9P0QR44"/>
<sequence length="218" mass="24668">MLFRIGIHRLPHRRFIHSTKNLSALFGKSAPKITPPSGTSSSTINPIPNSTAAKIAAKIPRWLRPYTTDFANAPFSHLTAFIILHEISAIVPLIGLWYVFHQNHDYIPVDLPTWAVEKAMKVIDKGLATFDFSDYSVSDKAKFLMEGAYAYAITKALFPIRIIFSATFMPWFARWFVVPFTRVFSRSKSRKTKTEVPASSVDAELDPLKTKKVDKPRL</sequence>
<evidence type="ECO:0000313" key="3">
    <source>
        <dbReference type="Proteomes" id="UP000837801"/>
    </source>
</evidence>
<dbReference type="PANTHER" id="PTHR28002:SF1">
    <property type="entry name" value="MIOREX COMPLEX COMPONENT 11"/>
    <property type="match status" value="1"/>
</dbReference>
<dbReference type="EMBL" id="CAKXYY010000009">
    <property type="protein sequence ID" value="CAH2353051.1"/>
    <property type="molecule type" value="Genomic_DNA"/>
</dbReference>
<evidence type="ECO:0000313" key="2">
    <source>
        <dbReference type="EMBL" id="CAH2353051.1"/>
    </source>
</evidence>
<dbReference type="PANTHER" id="PTHR28002">
    <property type="entry name" value="MIOREX COMPLEX COMPONENT 11"/>
    <property type="match status" value="1"/>
</dbReference>
<protein>
    <submittedName>
        <fullName evidence="2">Uncharacterized protein</fullName>
    </submittedName>
</protein>
<dbReference type="OrthoDB" id="5580261at2759"/>
<dbReference type="GO" id="GO:0005739">
    <property type="term" value="C:mitochondrion"/>
    <property type="evidence" value="ECO:0007669"/>
    <property type="project" value="TreeGrafter"/>
</dbReference>
<keyword evidence="1" id="KW-0812">Transmembrane</keyword>
<dbReference type="InterPro" id="IPR018811">
    <property type="entry name" value="MRX11"/>
</dbReference>
<keyword evidence="1" id="KW-1133">Transmembrane helix</keyword>
<name>A0A9P0QR44_9ASCO</name>
<organism evidence="2 3">
    <name type="scientific">[Candida] railenensis</name>
    <dbReference type="NCBI Taxonomy" id="45579"/>
    <lineage>
        <taxon>Eukaryota</taxon>
        <taxon>Fungi</taxon>
        <taxon>Dikarya</taxon>
        <taxon>Ascomycota</taxon>
        <taxon>Saccharomycotina</taxon>
        <taxon>Pichiomycetes</taxon>
        <taxon>Debaryomycetaceae</taxon>
        <taxon>Kurtzmaniella</taxon>
    </lineage>
</organism>
<keyword evidence="3" id="KW-1185">Reference proteome</keyword>
<accession>A0A9P0QR44</accession>
<feature type="transmembrane region" description="Helical" evidence="1">
    <location>
        <begin position="162"/>
        <end position="184"/>
    </location>
</feature>